<dbReference type="InterPro" id="IPR003409">
    <property type="entry name" value="MORN"/>
</dbReference>
<protein>
    <recommendedName>
        <fullName evidence="3">protein-serine/threonine phosphatase</fullName>
        <ecNumber evidence="3">3.1.3.16</ecNumber>
    </recommendedName>
</protein>
<name>A0A1V9ZWY5_9STRA</name>
<accession>A0A1V9ZWY5</accession>
<dbReference type="CDD" id="cd07573">
    <property type="entry name" value="CPA"/>
    <property type="match status" value="1"/>
</dbReference>
<dbReference type="PANTHER" id="PTHR43674">
    <property type="entry name" value="NITRILASE C965.09-RELATED"/>
    <property type="match status" value="1"/>
</dbReference>
<dbReference type="Proteomes" id="UP000243217">
    <property type="component" value="Unassembled WGS sequence"/>
</dbReference>
<keyword evidence="5" id="KW-0677">Repeat</keyword>
<dbReference type="PROSITE" id="PS50263">
    <property type="entry name" value="CN_HYDROLASE"/>
    <property type="match status" value="1"/>
</dbReference>
<dbReference type="GO" id="GO:0005634">
    <property type="term" value="C:nucleus"/>
    <property type="evidence" value="ECO:0007669"/>
    <property type="project" value="UniProtKB-SubCell"/>
</dbReference>
<dbReference type="Pfam" id="PF02493">
    <property type="entry name" value="MORN"/>
    <property type="match status" value="6"/>
</dbReference>
<gene>
    <name evidence="12" type="ORF">THRCLA_05162</name>
</gene>
<dbReference type="SMART" id="SM00698">
    <property type="entry name" value="MORN"/>
    <property type="match status" value="6"/>
</dbReference>
<dbReference type="Gene3D" id="3.40.50.2300">
    <property type="match status" value="2"/>
</dbReference>
<evidence type="ECO:0000256" key="7">
    <source>
        <dbReference type="ARBA" id="ARBA00022912"/>
    </source>
</evidence>
<comment type="subcellular location">
    <subcellularLocation>
        <location evidence="1">Nucleus</location>
    </subcellularLocation>
</comment>
<dbReference type="FunFam" id="3.40.50.2300:FF:000391">
    <property type="entry name" value="RNA polymerase II subunit A C-terminal domain phosphatase SSU72"/>
    <property type="match status" value="1"/>
</dbReference>
<evidence type="ECO:0000256" key="4">
    <source>
        <dbReference type="ARBA" id="ARBA00022664"/>
    </source>
</evidence>
<dbReference type="GO" id="GO:0004722">
    <property type="term" value="F:protein serine/threonine phosphatase activity"/>
    <property type="evidence" value="ECO:0007669"/>
    <property type="project" value="UniProtKB-EC"/>
</dbReference>
<evidence type="ECO:0000256" key="6">
    <source>
        <dbReference type="ARBA" id="ARBA00022801"/>
    </source>
</evidence>
<comment type="catalytic activity">
    <reaction evidence="9">
        <text>O-phospho-L-seryl-[protein] + H2O = L-seryl-[protein] + phosphate</text>
        <dbReference type="Rhea" id="RHEA:20629"/>
        <dbReference type="Rhea" id="RHEA-COMP:9863"/>
        <dbReference type="Rhea" id="RHEA-COMP:11604"/>
        <dbReference type="ChEBI" id="CHEBI:15377"/>
        <dbReference type="ChEBI" id="CHEBI:29999"/>
        <dbReference type="ChEBI" id="CHEBI:43474"/>
        <dbReference type="ChEBI" id="CHEBI:83421"/>
        <dbReference type="EC" id="3.1.3.16"/>
    </reaction>
</comment>
<dbReference type="SUPFAM" id="SSF82185">
    <property type="entry name" value="Histone H3 K4-specific methyltransferase SET7/9 N-terminal domain"/>
    <property type="match status" value="2"/>
</dbReference>
<evidence type="ECO:0000259" key="11">
    <source>
        <dbReference type="PROSITE" id="PS50263"/>
    </source>
</evidence>
<dbReference type="SUPFAM" id="SSF56317">
    <property type="entry name" value="Carbon-nitrogen hydrolase"/>
    <property type="match status" value="1"/>
</dbReference>
<dbReference type="InterPro" id="IPR003010">
    <property type="entry name" value="C-N_Hydrolase"/>
</dbReference>
<evidence type="ECO:0000256" key="8">
    <source>
        <dbReference type="ARBA" id="ARBA00023242"/>
    </source>
</evidence>
<keyword evidence="13" id="KW-1185">Reference proteome</keyword>
<dbReference type="Pfam" id="PF04722">
    <property type="entry name" value="Ssu72"/>
    <property type="match status" value="1"/>
</dbReference>
<dbReference type="GO" id="GO:0016811">
    <property type="term" value="F:hydrolase activity, acting on carbon-nitrogen (but not peptide) bonds, in linear amides"/>
    <property type="evidence" value="ECO:0007669"/>
    <property type="project" value="TreeGrafter"/>
</dbReference>
<comment type="caution">
    <text evidence="12">The sequence shown here is derived from an EMBL/GenBank/DDBJ whole genome shotgun (WGS) entry which is preliminary data.</text>
</comment>
<evidence type="ECO:0000256" key="9">
    <source>
        <dbReference type="ARBA" id="ARBA00047761"/>
    </source>
</evidence>
<dbReference type="InterPro" id="IPR050345">
    <property type="entry name" value="Aliph_Amidase/BUP"/>
</dbReference>
<feature type="domain" description="CN hydrolase" evidence="11">
    <location>
        <begin position="525"/>
        <end position="778"/>
    </location>
</feature>
<evidence type="ECO:0000256" key="2">
    <source>
        <dbReference type="ARBA" id="ARBA00008978"/>
    </source>
</evidence>
<comment type="similarity">
    <text evidence="2">Belongs to the SSU72 phosphatase family.</text>
</comment>
<dbReference type="InterPro" id="IPR036526">
    <property type="entry name" value="C-N_Hydrolase_sf"/>
</dbReference>
<reference evidence="12 13" key="1">
    <citation type="journal article" date="2014" name="Genome Biol. Evol.">
        <title>The secreted proteins of Achlya hypogyna and Thraustotheca clavata identify the ancestral oomycete secretome and reveal gene acquisitions by horizontal gene transfer.</title>
        <authorList>
            <person name="Misner I."/>
            <person name="Blouin N."/>
            <person name="Leonard G."/>
            <person name="Richards T.A."/>
            <person name="Lane C.E."/>
        </authorList>
    </citation>
    <scope>NUCLEOTIDE SEQUENCE [LARGE SCALE GENOMIC DNA]</scope>
    <source>
        <strain evidence="12 13">ATCC 34112</strain>
    </source>
</reference>
<evidence type="ECO:0000256" key="10">
    <source>
        <dbReference type="ARBA" id="ARBA00048336"/>
    </source>
</evidence>
<evidence type="ECO:0000256" key="3">
    <source>
        <dbReference type="ARBA" id="ARBA00013081"/>
    </source>
</evidence>
<sequence length="808" mass="91502">MATPMFAMICANNVNRSTEAHDHLHAAGLRVCSFGAGNKVRFPGRSRYEPHIFEFFTPYEAMYRELKSENEALFRHNGVLAMLERDILTKKAPQRWQDNSVTDLAAIDVVVCFEDRIFDIVLEDLQLRKPISFHPIHVICLDIKDTPQDAIVGGTLALNLCQRILKMKSQLRTNFIMSLKLTDGSNDKKLPNNPLWKSWDAKSTKAGPHHSIYWVKNNGAHASEDKYGNANPNPKSQYTLATKYTGDWVNNKKSGFGTQVCSNGNKYEGEWIDGKRHGKGTLWVKRHAKLRKQYTGDWAEDQHHGLGVYFYEDGGKYEGYWAGNLREGKGRMTYADGSVYEGHWVKNERSGMGTLHLTNGNYYEGYWLQDVKEGPGRFFYKNTNKVYEAEWFNDTAKCGTYHDIDSDTTSPEHFELPELELAAPEIVLNDTITRLRAQRLQDEATPSEALFSIPSDVQQQIQEAFHDIDHSRTGTIRCMDIMKVLQRIEWDILPSDEDHLSNKIESLLHEMSVIGSASGYDLRTVTVAATQMSCRNMDENIKKAESLIRIAHGRGAQIVLLQELFQHTYFPMELSSQYFQLAETLEGSGIVRGMQALAKELRVVLPISFFERYQNSYYNSVAVIDADGVILGVVRKAHISDRLGYNDKYYFAPSDAPSTVFKTRYATIGIGIGSDQWFPEAARLMAIKGAELILYPSALGSNQYDPSFDPRDQWQRVMQGHSAANMIPIIASNRVGTEHSDGVQVTFCGSSFITGQTGELLKIADRESEGVLVEVFHLEKLHIRRASWGLLRDRRPALYNQLATRDGN</sequence>
<keyword evidence="4" id="KW-0507">mRNA processing</keyword>
<dbReference type="PANTHER" id="PTHR43674:SF16">
    <property type="entry name" value="CARBON-NITROGEN FAMILY, PUTATIVE (AFU_ORTHOLOGUE AFUA_5G02350)-RELATED"/>
    <property type="match status" value="1"/>
</dbReference>
<dbReference type="EC" id="3.1.3.16" evidence="3"/>
<dbReference type="GO" id="GO:0006397">
    <property type="term" value="P:mRNA processing"/>
    <property type="evidence" value="ECO:0007669"/>
    <property type="project" value="UniProtKB-KW"/>
</dbReference>
<dbReference type="Gene3D" id="2.20.110.10">
    <property type="entry name" value="Histone H3 K4-specific methyltransferase SET7/9 N-terminal domain"/>
    <property type="match status" value="3"/>
</dbReference>
<dbReference type="AlphaFoldDB" id="A0A1V9ZWY5"/>
<keyword evidence="7" id="KW-0904">Protein phosphatase</keyword>
<dbReference type="STRING" id="74557.A0A1V9ZWY5"/>
<evidence type="ECO:0000313" key="13">
    <source>
        <dbReference type="Proteomes" id="UP000243217"/>
    </source>
</evidence>
<keyword evidence="8" id="KW-0539">Nucleus</keyword>
<dbReference type="Gene3D" id="3.60.110.10">
    <property type="entry name" value="Carbon-nitrogen hydrolase"/>
    <property type="match status" value="1"/>
</dbReference>
<organism evidence="12 13">
    <name type="scientific">Thraustotheca clavata</name>
    <dbReference type="NCBI Taxonomy" id="74557"/>
    <lineage>
        <taxon>Eukaryota</taxon>
        <taxon>Sar</taxon>
        <taxon>Stramenopiles</taxon>
        <taxon>Oomycota</taxon>
        <taxon>Saprolegniomycetes</taxon>
        <taxon>Saprolegniales</taxon>
        <taxon>Achlyaceae</taxon>
        <taxon>Thraustotheca</taxon>
    </lineage>
</organism>
<evidence type="ECO:0000313" key="12">
    <source>
        <dbReference type="EMBL" id="OQS02471.1"/>
    </source>
</evidence>
<evidence type="ECO:0000256" key="5">
    <source>
        <dbReference type="ARBA" id="ARBA00022737"/>
    </source>
</evidence>
<proteinExistence type="inferred from homology"/>
<dbReference type="EMBL" id="JNBS01001124">
    <property type="protein sequence ID" value="OQS02471.1"/>
    <property type="molecule type" value="Genomic_DNA"/>
</dbReference>
<comment type="catalytic activity">
    <reaction evidence="10">
        <text>O-phospho-L-threonyl-[protein] + H2O = L-threonyl-[protein] + phosphate</text>
        <dbReference type="Rhea" id="RHEA:47004"/>
        <dbReference type="Rhea" id="RHEA-COMP:11060"/>
        <dbReference type="Rhea" id="RHEA-COMP:11605"/>
        <dbReference type="ChEBI" id="CHEBI:15377"/>
        <dbReference type="ChEBI" id="CHEBI:30013"/>
        <dbReference type="ChEBI" id="CHEBI:43474"/>
        <dbReference type="ChEBI" id="CHEBI:61977"/>
        <dbReference type="EC" id="3.1.3.16"/>
    </reaction>
</comment>
<keyword evidence="6" id="KW-0378">Hydrolase</keyword>
<dbReference type="InterPro" id="IPR006811">
    <property type="entry name" value="RNA_pol_II_suA"/>
</dbReference>
<evidence type="ECO:0000256" key="1">
    <source>
        <dbReference type="ARBA" id="ARBA00004123"/>
    </source>
</evidence>
<dbReference type="OrthoDB" id="412018at2759"/>
<dbReference type="Pfam" id="PF00795">
    <property type="entry name" value="CN_hydrolase"/>
    <property type="match status" value="1"/>
</dbReference>